<dbReference type="NCBIfam" id="TIGR03843">
    <property type="entry name" value="SCO1664 family protein"/>
    <property type="match status" value="1"/>
</dbReference>
<evidence type="ECO:0000313" key="2">
    <source>
        <dbReference type="Proteomes" id="UP000284057"/>
    </source>
</evidence>
<sequence>MTAVDLLSLLREGELTVEGRLVVASNLTLLGRVSHGDTSVRCVYKPISGEQPLWDFPDGTLAARETAAYELSAAAGWELVPPTALRADGPFGAGMCQAWMDQGSSSVGAGRVDVVPASSSVDGWLPILEAVDGDGSPVLLVHADDPGLRRLAVFDAVVNNADRKGGHVLTGDRSVAPSVADVVGVDHGVCFNVDPKLRTVLWGWAGSALTEAERSDLERLRALVDGALGATLSALLAEEEVAATAARIDALLARGTMPSPEGRMPVPWPVF</sequence>
<name>A0A418KNT0_9ACTN</name>
<gene>
    <name evidence="1" type="ORF">DY240_17135</name>
</gene>
<dbReference type="OrthoDB" id="3423180at2"/>
<proteinExistence type="predicted"/>
<dbReference type="RefSeq" id="WP_119661076.1">
    <property type="nucleotide sequence ID" value="NZ_QUAL01000163.1"/>
</dbReference>
<keyword evidence="2" id="KW-1185">Reference proteome</keyword>
<dbReference type="InterPro" id="IPR022292">
    <property type="entry name" value="CHP03843"/>
</dbReference>
<organism evidence="1 2">
    <name type="scientific">Jiangella rhizosphaerae</name>
    <dbReference type="NCBI Taxonomy" id="2293569"/>
    <lineage>
        <taxon>Bacteria</taxon>
        <taxon>Bacillati</taxon>
        <taxon>Actinomycetota</taxon>
        <taxon>Actinomycetes</taxon>
        <taxon>Jiangellales</taxon>
        <taxon>Jiangellaceae</taxon>
        <taxon>Jiangella</taxon>
    </lineage>
</organism>
<accession>A0A418KNT0</accession>
<protein>
    <submittedName>
        <fullName evidence="1">SCO1664 family protein</fullName>
    </submittedName>
</protein>
<evidence type="ECO:0000313" key="1">
    <source>
        <dbReference type="EMBL" id="RIQ20632.1"/>
    </source>
</evidence>
<dbReference type="EMBL" id="QUAL01000163">
    <property type="protein sequence ID" value="RIQ20632.1"/>
    <property type="molecule type" value="Genomic_DNA"/>
</dbReference>
<comment type="caution">
    <text evidence="1">The sequence shown here is derived from an EMBL/GenBank/DDBJ whole genome shotgun (WGS) entry which is preliminary data.</text>
</comment>
<dbReference type="AlphaFoldDB" id="A0A418KNT0"/>
<reference evidence="1 2" key="1">
    <citation type="submission" date="2018-09" db="EMBL/GenBank/DDBJ databases">
        <title>Isolation, diversity and antifungal activity of actinobacteria from wheat.</title>
        <authorList>
            <person name="Han C."/>
        </authorList>
    </citation>
    <scope>NUCLEOTIDE SEQUENCE [LARGE SCALE GENOMIC DNA]</scope>
    <source>
        <strain evidence="1 2">NEAU-YY265</strain>
    </source>
</reference>
<dbReference type="Proteomes" id="UP000284057">
    <property type="component" value="Unassembled WGS sequence"/>
</dbReference>